<name>A0A380TH90_9ZZZZ</name>
<dbReference type="InterPro" id="IPR039448">
    <property type="entry name" value="Beta_helix"/>
</dbReference>
<reference evidence="2" key="1">
    <citation type="submission" date="2018-07" db="EMBL/GenBank/DDBJ databases">
        <authorList>
            <person name="Quirk P.G."/>
            <person name="Krulwich T.A."/>
        </authorList>
    </citation>
    <scope>NUCLEOTIDE SEQUENCE</scope>
</reference>
<evidence type="ECO:0000259" key="1">
    <source>
        <dbReference type="Pfam" id="PF13229"/>
    </source>
</evidence>
<dbReference type="Gene3D" id="2.160.20.10">
    <property type="entry name" value="Single-stranded right-handed beta-helix, Pectin lyase-like"/>
    <property type="match status" value="2"/>
</dbReference>
<dbReference type="EMBL" id="UIDG01000301">
    <property type="protein sequence ID" value="SUS07053.1"/>
    <property type="molecule type" value="Genomic_DNA"/>
</dbReference>
<gene>
    <name evidence="2" type="ORF">DF3PB_370007</name>
</gene>
<sequence length="460" mass="50379">MTESAAIPVRPGDDIQAIVEAHPAGTTYSLAPGVYRNQAISPKAGDVFEGPSGADKGSAVLTGAVVLTEFTRHDGWWVATDQTQDGQVHGECDPEHPRAAYPEDVFFDDVPLLHVAAKEDLKPGTFFFDYEADTIYFGDDPNGREVEVSTTRTAFLPTAENVTIRNLTIEKYAIPAQMGAIGDQYPAAGWVIENNEIRYNHGMGVAFASNAIVRNNHIHHNGQSGIGGNGENALIEGNELSYNNYAGFSRDWECGNKLSNQIGTSVIGNYIHHNDCTGLWIDIDNIDMKIERNIIEYNAGNGIQYEISYRGSIIDNVVRYNTDNKKGWLWNSQILIQNSQDIEVRGNTVIVPETGGNAIGLIEQERGSGLFGEYIVKNVQVHDNKVAFTSPLGMVGAGEDSGDPAIFTRERGNVFSDNTYAVSDRDALHWSWDDQELSLAALVYLYGQESGSVFVDTLAY</sequence>
<feature type="domain" description="Right handed beta helix" evidence="1">
    <location>
        <begin position="188"/>
        <end position="349"/>
    </location>
</feature>
<dbReference type="AlphaFoldDB" id="A0A380TH90"/>
<accession>A0A380TH90</accession>
<evidence type="ECO:0000313" key="2">
    <source>
        <dbReference type="EMBL" id="SUS07053.1"/>
    </source>
</evidence>
<proteinExistence type="predicted"/>
<dbReference type="InterPro" id="IPR011050">
    <property type="entry name" value="Pectin_lyase_fold/virulence"/>
</dbReference>
<dbReference type="SUPFAM" id="SSF51126">
    <property type="entry name" value="Pectin lyase-like"/>
    <property type="match status" value="1"/>
</dbReference>
<dbReference type="Pfam" id="PF13229">
    <property type="entry name" value="Beta_helix"/>
    <property type="match status" value="1"/>
</dbReference>
<protein>
    <recommendedName>
        <fullName evidence="1">Right handed beta helix domain-containing protein</fullName>
    </recommendedName>
</protein>
<dbReference type="InterPro" id="IPR006626">
    <property type="entry name" value="PbH1"/>
</dbReference>
<dbReference type="InterPro" id="IPR012334">
    <property type="entry name" value="Pectin_lyas_fold"/>
</dbReference>
<organism evidence="2">
    <name type="scientific">metagenome</name>
    <dbReference type="NCBI Taxonomy" id="256318"/>
    <lineage>
        <taxon>unclassified sequences</taxon>
        <taxon>metagenomes</taxon>
    </lineage>
</organism>
<dbReference type="SMART" id="SM00710">
    <property type="entry name" value="PbH1"/>
    <property type="match status" value="6"/>
</dbReference>